<name>A0A5D0TQE0_9ACTN</name>
<protein>
    <submittedName>
        <fullName evidence="5">Phage tail protein</fullName>
    </submittedName>
</protein>
<evidence type="ECO:0000313" key="5">
    <source>
        <dbReference type="EMBL" id="TYC07620.1"/>
    </source>
</evidence>
<dbReference type="PANTHER" id="PTHR30157:SF0">
    <property type="entry name" value="NADPH-DEPENDENT FERRIC-CHELATE REDUCTASE"/>
    <property type="match status" value="1"/>
</dbReference>
<dbReference type="PANTHER" id="PTHR30157">
    <property type="entry name" value="FERRIC REDUCTASE, NADPH-DEPENDENT"/>
    <property type="match status" value="1"/>
</dbReference>
<dbReference type="SUPFAM" id="SSF63380">
    <property type="entry name" value="Riboflavin synthase domain-like"/>
    <property type="match status" value="1"/>
</dbReference>
<dbReference type="InterPro" id="IPR016461">
    <property type="entry name" value="COMT-like"/>
</dbReference>
<dbReference type="Gene3D" id="1.10.287.1350">
    <property type="match status" value="1"/>
</dbReference>
<dbReference type="InterPro" id="IPR007037">
    <property type="entry name" value="SIP_rossman_dom"/>
</dbReference>
<dbReference type="AlphaFoldDB" id="A0A5D0TQE0"/>
<dbReference type="Gene3D" id="3.40.50.80">
    <property type="entry name" value="Nucleotide-binding domain of ferredoxin-NADP reductase (FNR) module"/>
    <property type="match status" value="1"/>
</dbReference>
<feature type="domain" description="FAD-binding FR-type" evidence="4">
    <location>
        <begin position="14"/>
        <end position="147"/>
    </location>
</feature>
<dbReference type="Pfam" id="PF08100">
    <property type="entry name" value="Dimerisation"/>
    <property type="match status" value="1"/>
</dbReference>
<evidence type="ECO:0000256" key="2">
    <source>
        <dbReference type="ARBA" id="ARBA00022679"/>
    </source>
</evidence>
<keyword evidence="3" id="KW-0949">S-adenosyl-L-methionine</keyword>
<dbReference type="InterPro" id="IPR012967">
    <property type="entry name" value="COMT_dimerisation"/>
</dbReference>
<dbReference type="EMBL" id="VSFF01000021">
    <property type="protein sequence ID" value="TYC07620.1"/>
    <property type="molecule type" value="Genomic_DNA"/>
</dbReference>
<dbReference type="Gene3D" id="2.40.30.10">
    <property type="entry name" value="Translation factors"/>
    <property type="match status" value="1"/>
</dbReference>
<dbReference type="InterPro" id="IPR017927">
    <property type="entry name" value="FAD-bd_FR_type"/>
</dbReference>
<dbReference type="CDD" id="cd06193">
    <property type="entry name" value="siderophore_interacting"/>
    <property type="match status" value="1"/>
</dbReference>
<evidence type="ECO:0000256" key="1">
    <source>
        <dbReference type="ARBA" id="ARBA00022603"/>
    </source>
</evidence>
<evidence type="ECO:0000313" key="6">
    <source>
        <dbReference type="Proteomes" id="UP000322634"/>
    </source>
</evidence>
<dbReference type="OrthoDB" id="3211041at2"/>
<dbReference type="InterPro" id="IPR017938">
    <property type="entry name" value="Riboflavin_synthase-like_b-brl"/>
</dbReference>
<proteinExistence type="predicted"/>
<dbReference type="GO" id="GO:0016491">
    <property type="term" value="F:oxidoreductase activity"/>
    <property type="evidence" value="ECO:0007669"/>
    <property type="project" value="InterPro"/>
</dbReference>
<dbReference type="GO" id="GO:0032259">
    <property type="term" value="P:methylation"/>
    <property type="evidence" value="ECO:0007669"/>
    <property type="project" value="UniProtKB-KW"/>
</dbReference>
<dbReference type="Gene3D" id="3.40.50.150">
    <property type="entry name" value="Vaccinia Virus protein VP39"/>
    <property type="match status" value="1"/>
</dbReference>
<evidence type="ECO:0000256" key="3">
    <source>
        <dbReference type="ARBA" id="ARBA00022691"/>
    </source>
</evidence>
<dbReference type="Pfam" id="PF08021">
    <property type="entry name" value="FAD_binding_9"/>
    <property type="match status" value="1"/>
</dbReference>
<dbReference type="GO" id="GO:0046983">
    <property type="term" value="F:protein dimerization activity"/>
    <property type="evidence" value="ECO:0007669"/>
    <property type="project" value="InterPro"/>
</dbReference>
<evidence type="ECO:0000259" key="4">
    <source>
        <dbReference type="PROSITE" id="PS51384"/>
    </source>
</evidence>
<dbReference type="SUPFAM" id="SSF46785">
    <property type="entry name" value="Winged helix' DNA-binding domain"/>
    <property type="match status" value="1"/>
</dbReference>
<dbReference type="InterPro" id="IPR013113">
    <property type="entry name" value="SIP_FAD-bd"/>
</dbReference>
<accession>A0A5D0TQE0</accession>
<organism evidence="5 6">
    <name type="scientific">Actinomadura syzygii</name>
    <dbReference type="NCBI Taxonomy" id="1427538"/>
    <lineage>
        <taxon>Bacteria</taxon>
        <taxon>Bacillati</taxon>
        <taxon>Actinomycetota</taxon>
        <taxon>Actinomycetes</taxon>
        <taxon>Streptosporangiales</taxon>
        <taxon>Thermomonosporaceae</taxon>
        <taxon>Actinomadura</taxon>
    </lineage>
</organism>
<dbReference type="InterPro" id="IPR039374">
    <property type="entry name" value="SIP_fam"/>
</dbReference>
<dbReference type="Pfam" id="PF04954">
    <property type="entry name" value="SIP"/>
    <property type="match status" value="1"/>
</dbReference>
<dbReference type="Proteomes" id="UP000322634">
    <property type="component" value="Unassembled WGS sequence"/>
</dbReference>
<dbReference type="Pfam" id="PF00891">
    <property type="entry name" value="Methyltransf_2"/>
    <property type="match status" value="1"/>
</dbReference>
<dbReference type="GO" id="GO:0008171">
    <property type="term" value="F:O-methyltransferase activity"/>
    <property type="evidence" value="ECO:0007669"/>
    <property type="project" value="InterPro"/>
</dbReference>
<reference evidence="5 6" key="1">
    <citation type="submission" date="2019-08" db="EMBL/GenBank/DDBJ databases">
        <title>Actinomadura sp. nov. CYP1-5 isolated from mountain soil.</title>
        <authorList>
            <person name="Songsumanus A."/>
            <person name="Kuncharoen N."/>
            <person name="Kudo T."/>
            <person name="Yuki M."/>
            <person name="Igarashi Y."/>
            <person name="Tanasupawat S."/>
        </authorList>
    </citation>
    <scope>NUCLEOTIDE SEQUENCE [LARGE SCALE GENOMIC DNA]</scope>
    <source>
        <strain evidence="5 6">GKU157</strain>
    </source>
</reference>
<dbReference type="InterPro" id="IPR036390">
    <property type="entry name" value="WH_DNA-bd_sf"/>
</dbReference>
<comment type="caution">
    <text evidence="5">The sequence shown here is derived from an EMBL/GenBank/DDBJ whole genome shotgun (WGS) entry which is preliminary data.</text>
</comment>
<dbReference type="InterPro" id="IPR036388">
    <property type="entry name" value="WH-like_DNA-bd_sf"/>
</dbReference>
<dbReference type="InterPro" id="IPR029063">
    <property type="entry name" value="SAM-dependent_MTases_sf"/>
</dbReference>
<keyword evidence="6" id="KW-1185">Reference proteome</keyword>
<sequence>MPSRRARHVVTFPIVLRELTVLRVCDVTPGMRRVTLGGEQLGAFHRDGLDLPALRSDGFDDHVKFFFPAPGESRPVLPRQDISSLDWPADARPIAKDYTPRRFDPAAGEIDFDFVRHEGGPASDWAQRARPGQTAWIAGPKMSESHPVDAEWLLVLGDETALPAIGRWLEEMPDGTRAKVFIEVRDLAERQDLPTRADADIVWLSRDGAPAGTTGLLADAVRTMQWPPGTVFVWAAGEAGALKPVRRLLAERNLAREHTHITGYWRRTEPAPGGTEPGEDGEDVHERLHELTDLAPGYAIRAAVTLGLIDHLHAGAGEVAELAGLTGGAPSALRALLDYLASIDVVAAEPGGRYRLAPIGEELAEDDHSAEEYHADGVRAALDLALADLAETVRTGRAGYRRRNGVPLATLLERPTRMAEQARAVVEESALWVSPSVVSACDWTAVTSFTAAGNGAGAATNALLKAFPHLRARLTALPSALKAVKERVLDPAVLPRLELVSASNPLPQDGDDLLLLVNPFTWLPDDDAVHLLKATADLLPEPGRLLLVEQARTPDADDLLYDLQLRCAFGSGLRTPDEIGELAARAGLGATSVQEIGWHHHLWDLRPGDQHAALSSKANLS</sequence>
<dbReference type="PROSITE" id="PS51683">
    <property type="entry name" value="SAM_OMT_II"/>
    <property type="match status" value="1"/>
</dbReference>
<dbReference type="SUPFAM" id="SSF53335">
    <property type="entry name" value="S-adenosyl-L-methionine-dependent methyltransferases"/>
    <property type="match status" value="1"/>
</dbReference>
<dbReference type="RefSeq" id="WP_148356108.1">
    <property type="nucleotide sequence ID" value="NZ_JBHSBF010000041.1"/>
</dbReference>
<dbReference type="InterPro" id="IPR039261">
    <property type="entry name" value="FNR_nucleotide-bd"/>
</dbReference>
<dbReference type="Gene3D" id="1.10.10.10">
    <property type="entry name" value="Winged helix-like DNA-binding domain superfamily/Winged helix DNA-binding domain"/>
    <property type="match status" value="1"/>
</dbReference>
<keyword evidence="1" id="KW-0489">Methyltransferase</keyword>
<gene>
    <name evidence="5" type="ORF">FXF65_42260</name>
</gene>
<dbReference type="PROSITE" id="PS51384">
    <property type="entry name" value="FAD_FR"/>
    <property type="match status" value="1"/>
</dbReference>
<keyword evidence="2" id="KW-0808">Transferase</keyword>
<dbReference type="InterPro" id="IPR001077">
    <property type="entry name" value="COMT_C"/>
</dbReference>